<dbReference type="SUPFAM" id="SSF47473">
    <property type="entry name" value="EF-hand"/>
    <property type="match status" value="1"/>
</dbReference>
<dbReference type="AlphaFoldDB" id="A0A7S3E3B2"/>
<protein>
    <submittedName>
        <fullName evidence="2">Uncharacterized protein</fullName>
    </submittedName>
</protein>
<proteinExistence type="predicted"/>
<feature type="chain" id="PRO_5031379520" evidence="1">
    <location>
        <begin position="26"/>
        <end position="232"/>
    </location>
</feature>
<gene>
    <name evidence="2" type="ORF">CLAU1311_LOCUS6141</name>
</gene>
<accession>A0A7S3E3B2</accession>
<evidence type="ECO:0000256" key="1">
    <source>
        <dbReference type="SAM" id="SignalP"/>
    </source>
</evidence>
<evidence type="ECO:0000313" key="2">
    <source>
        <dbReference type="EMBL" id="CAE0022826.1"/>
    </source>
</evidence>
<reference evidence="2" key="1">
    <citation type="submission" date="2021-01" db="EMBL/GenBank/DDBJ databases">
        <authorList>
            <person name="Corre E."/>
            <person name="Pelletier E."/>
            <person name="Niang G."/>
            <person name="Scheremetjew M."/>
            <person name="Finn R."/>
            <person name="Kale V."/>
            <person name="Holt S."/>
            <person name="Cochrane G."/>
            <person name="Meng A."/>
            <person name="Brown T."/>
            <person name="Cohen L."/>
        </authorList>
    </citation>
    <scope>NUCLEOTIDE SEQUENCE</scope>
    <source>
        <strain evidence="2">RCC856</strain>
    </source>
</reference>
<name>A0A7S3E3B2_9CHLO</name>
<keyword evidence="1" id="KW-0732">Signal</keyword>
<organism evidence="2">
    <name type="scientific">Chloropicon laureae</name>
    <dbReference type="NCBI Taxonomy" id="464258"/>
    <lineage>
        <taxon>Eukaryota</taxon>
        <taxon>Viridiplantae</taxon>
        <taxon>Chlorophyta</taxon>
        <taxon>Chloropicophyceae</taxon>
        <taxon>Chloropicales</taxon>
        <taxon>Chloropicaceae</taxon>
        <taxon>Chloropicon</taxon>
    </lineage>
</organism>
<dbReference type="InterPro" id="IPR011992">
    <property type="entry name" value="EF-hand-dom_pair"/>
</dbReference>
<dbReference type="EMBL" id="HBHU01009401">
    <property type="protein sequence ID" value="CAE0022826.1"/>
    <property type="molecule type" value="Transcribed_RNA"/>
</dbReference>
<sequence length="232" mass="25880">MVSTLRRLTVLSLFAILLAAPGASASRALQNNNPCDGETVPKTGQCKQWCKDHPHKDFCEPLWEDLCPNKPGKDFCQPWLKTHCDGETNKPECQKYCLKGGNNKVCKPFFDEFCPNHKNKDQCKNWKPSKPADDCIHNGGERFFTSSNDAASGPSQVTLTQTFNSFQDSSLPPGQVATKNLPDLLSALGLDLTKKQIKEAKKQLDPNNTGSFSLFQFLMWWARYIVCTAFSG</sequence>
<feature type="signal peptide" evidence="1">
    <location>
        <begin position="1"/>
        <end position="25"/>
    </location>
</feature>